<keyword evidence="2" id="KW-1185">Reference proteome</keyword>
<dbReference type="AlphaFoldDB" id="A0A0B0MVY9"/>
<dbReference type="Proteomes" id="UP000032142">
    <property type="component" value="Unassembled WGS sequence"/>
</dbReference>
<reference evidence="2" key="1">
    <citation type="submission" date="2014-09" db="EMBL/GenBank/DDBJ databases">
        <authorList>
            <person name="Mudge J."/>
            <person name="Ramaraj T."/>
            <person name="Lindquist I.E."/>
            <person name="Bharti A.K."/>
            <person name="Sundararajan A."/>
            <person name="Cameron C.T."/>
            <person name="Woodward J.E."/>
            <person name="May G.D."/>
            <person name="Brubaker C."/>
            <person name="Broadhvest J."/>
            <person name="Wilkins T.A."/>
        </authorList>
    </citation>
    <scope>NUCLEOTIDE SEQUENCE</scope>
    <source>
        <strain evidence="2">cv. AKA8401</strain>
    </source>
</reference>
<comment type="caution">
    <text evidence="1">The sequence shown here is derived from an EMBL/GenBank/DDBJ whole genome shotgun (WGS) entry which is preliminary data.</text>
</comment>
<accession>A0A0B0MVY9</accession>
<organism evidence="1 2">
    <name type="scientific">Gossypium arboreum</name>
    <name type="common">Tree cotton</name>
    <name type="synonym">Gossypium nanking</name>
    <dbReference type="NCBI Taxonomy" id="29729"/>
    <lineage>
        <taxon>Eukaryota</taxon>
        <taxon>Viridiplantae</taxon>
        <taxon>Streptophyta</taxon>
        <taxon>Embryophyta</taxon>
        <taxon>Tracheophyta</taxon>
        <taxon>Spermatophyta</taxon>
        <taxon>Magnoliopsida</taxon>
        <taxon>eudicotyledons</taxon>
        <taxon>Gunneridae</taxon>
        <taxon>Pentapetalae</taxon>
        <taxon>rosids</taxon>
        <taxon>malvids</taxon>
        <taxon>Malvales</taxon>
        <taxon>Malvaceae</taxon>
        <taxon>Malvoideae</taxon>
        <taxon>Gossypium</taxon>
    </lineage>
</organism>
<proteinExistence type="predicted"/>
<name>A0A0B0MVY9_GOSAR</name>
<evidence type="ECO:0000313" key="2">
    <source>
        <dbReference type="Proteomes" id="UP000032142"/>
    </source>
</evidence>
<gene>
    <name evidence="1" type="ORF">F383_29398</name>
</gene>
<protein>
    <submittedName>
        <fullName evidence="1">Uncharacterized protein</fullName>
    </submittedName>
</protein>
<sequence length="18" mass="2067">MWHGGVAHDVEEARDVRC</sequence>
<dbReference type="EMBL" id="JRRC01413269">
    <property type="protein sequence ID" value="KHG04537.1"/>
    <property type="molecule type" value="Genomic_DNA"/>
</dbReference>
<evidence type="ECO:0000313" key="1">
    <source>
        <dbReference type="EMBL" id="KHG04537.1"/>
    </source>
</evidence>